<evidence type="ECO:0000256" key="11">
    <source>
        <dbReference type="SAM" id="MobiDB-lite"/>
    </source>
</evidence>
<feature type="domain" description="RRM" evidence="12">
    <location>
        <begin position="338"/>
        <end position="410"/>
    </location>
</feature>
<dbReference type="GO" id="GO:0005634">
    <property type="term" value="C:nucleus"/>
    <property type="evidence" value="ECO:0007669"/>
    <property type="project" value="UniProtKB-SubCell"/>
</dbReference>
<evidence type="ECO:0000313" key="13">
    <source>
        <dbReference type="EMBL" id="KAH7285023.1"/>
    </source>
</evidence>
<dbReference type="InterPro" id="IPR012677">
    <property type="entry name" value="Nucleotide-bd_a/b_plait_sf"/>
</dbReference>
<evidence type="ECO:0000256" key="10">
    <source>
        <dbReference type="PROSITE-ProRule" id="PRU00176"/>
    </source>
</evidence>
<comment type="subcellular location">
    <subcellularLocation>
        <location evidence="2">Cytoplasmic granule</location>
    </subcellularLocation>
    <subcellularLocation>
        <location evidence="1">Nucleus</location>
    </subcellularLocation>
</comment>
<dbReference type="FunFam" id="3.30.70.330:FF:000144">
    <property type="entry name" value="Polyadenylate-binding protein RBP47B"/>
    <property type="match status" value="1"/>
</dbReference>
<dbReference type="GO" id="GO:0003729">
    <property type="term" value="F:mRNA binding"/>
    <property type="evidence" value="ECO:0007669"/>
    <property type="project" value="InterPro"/>
</dbReference>
<proteinExistence type="inferred from homology"/>
<dbReference type="CDD" id="cd12344">
    <property type="entry name" value="RRM1_SECp43_like"/>
    <property type="match status" value="1"/>
</dbReference>
<evidence type="ECO:0000256" key="1">
    <source>
        <dbReference type="ARBA" id="ARBA00004123"/>
    </source>
</evidence>
<dbReference type="InterPro" id="IPR035979">
    <property type="entry name" value="RBD_domain_sf"/>
</dbReference>
<protein>
    <recommendedName>
        <fullName evidence="12">RRM domain-containing protein</fullName>
    </recommendedName>
</protein>
<comment type="function">
    <text evidence="7">Heterogeneous nuclear ribonucleoprotein (hnRNP)-protein binding the poly(A) tail of mRNA and probably involved in some steps of pre-mRNA maturation.</text>
</comment>
<evidence type="ECO:0000256" key="8">
    <source>
        <dbReference type="ARBA" id="ARBA00061069"/>
    </source>
</evidence>
<dbReference type="PANTHER" id="PTHR47640">
    <property type="entry name" value="TRNA SELENOCYSTEINE 1-ASSOCIATED PROTEIN 1-RELATED-RELATED"/>
    <property type="match status" value="1"/>
</dbReference>
<dbReference type="FunFam" id="3.30.70.330:FF:000103">
    <property type="entry name" value="Polyadenylate-binding protein RBP47B"/>
    <property type="match status" value="1"/>
</dbReference>
<evidence type="ECO:0000256" key="5">
    <source>
        <dbReference type="ARBA" id="ARBA00022884"/>
    </source>
</evidence>
<dbReference type="FunFam" id="3.30.70.330:FF:000405">
    <property type="entry name" value="polyadenylate-binding protein RBP45"/>
    <property type="match status" value="1"/>
</dbReference>
<dbReference type="CDD" id="cd12345">
    <property type="entry name" value="RRM2_SECp43_like"/>
    <property type="match status" value="1"/>
</dbReference>
<organism evidence="13 14">
    <name type="scientific">Ceratopteris richardii</name>
    <name type="common">Triangle waterfern</name>
    <dbReference type="NCBI Taxonomy" id="49495"/>
    <lineage>
        <taxon>Eukaryota</taxon>
        <taxon>Viridiplantae</taxon>
        <taxon>Streptophyta</taxon>
        <taxon>Embryophyta</taxon>
        <taxon>Tracheophyta</taxon>
        <taxon>Polypodiopsida</taxon>
        <taxon>Polypodiidae</taxon>
        <taxon>Polypodiales</taxon>
        <taxon>Pteridineae</taxon>
        <taxon>Pteridaceae</taxon>
        <taxon>Parkerioideae</taxon>
        <taxon>Ceratopteris</taxon>
    </lineage>
</organism>
<reference evidence="13" key="1">
    <citation type="submission" date="2021-08" db="EMBL/GenBank/DDBJ databases">
        <title>WGS assembly of Ceratopteris richardii.</title>
        <authorList>
            <person name="Marchant D.B."/>
            <person name="Chen G."/>
            <person name="Jenkins J."/>
            <person name="Shu S."/>
            <person name="Leebens-Mack J."/>
            <person name="Grimwood J."/>
            <person name="Schmutz J."/>
            <person name="Soltis P."/>
            <person name="Soltis D."/>
            <person name="Chen Z.-H."/>
        </authorList>
    </citation>
    <scope>NUCLEOTIDE SEQUENCE</scope>
    <source>
        <strain evidence="13">Whitten #5841</strain>
        <tissue evidence="13">Leaf</tissue>
    </source>
</reference>
<feature type="compositionally biased region" description="Low complexity" evidence="11">
    <location>
        <begin position="52"/>
        <end position="80"/>
    </location>
</feature>
<evidence type="ECO:0000256" key="9">
    <source>
        <dbReference type="ARBA" id="ARBA00063471"/>
    </source>
</evidence>
<evidence type="ECO:0000256" key="2">
    <source>
        <dbReference type="ARBA" id="ARBA00004463"/>
    </source>
</evidence>
<keyword evidence="3" id="KW-0507">mRNA processing</keyword>
<dbReference type="OrthoDB" id="446113at2759"/>
<dbReference type="SUPFAM" id="SSF54928">
    <property type="entry name" value="RNA-binding domain, RBD"/>
    <property type="match status" value="3"/>
</dbReference>
<dbReference type="PROSITE" id="PS50102">
    <property type="entry name" value="RRM"/>
    <property type="match status" value="3"/>
</dbReference>
<dbReference type="OMA" id="QVCEVEN"/>
<evidence type="ECO:0000256" key="7">
    <source>
        <dbReference type="ARBA" id="ARBA00057395"/>
    </source>
</evidence>
<dbReference type="AlphaFoldDB" id="A0A8T2QNQ4"/>
<keyword evidence="4" id="KW-0677">Repeat</keyword>
<feature type="domain" description="RRM" evidence="12">
    <location>
        <begin position="127"/>
        <end position="207"/>
    </location>
</feature>
<gene>
    <name evidence="13" type="ORF">KP509_33G008000</name>
</gene>
<dbReference type="PANTHER" id="PTHR47640:SF10">
    <property type="entry name" value="TRNA SELENOCYSTEINE 1-ASSOCIATED PROTEIN 1-RELATED"/>
    <property type="match status" value="1"/>
</dbReference>
<accession>A0A8T2QNQ4</accession>
<keyword evidence="14" id="KW-1185">Reference proteome</keyword>
<comment type="similarity">
    <text evidence="8">Belongs to the polyadenylate-binding RBP47 family.</text>
</comment>
<dbReference type="Pfam" id="PF00076">
    <property type="entry name" value="RRM_1"/>
    <property type="match status" value="3"/>
</dbReference>
<dbReference type="InterPro" id="IPR000504">
    <property type="entry name" value="RRM_dom"/>
</dbReference>
<feature type="compositionally biased region" description="Polar residues" evidence="11">
    <location>
        <begin position="100"/>
        <end position="121"/>
    </location>
</feature>
<feature type="compositionally biased region" description="Pro residues" evidence="11">
    <location>
        <begin position="1"/>
        <end position="10"/>
    </location>
</feature>
<evidence type="ECO:0000256" key="3">
    <source>
        <dbReference type="ARBA" id="ARBA00022664"/>
    </source>
</evidence>
<dbReference type="CDD" id="cd12346">
    <property type="entry name" value="RRM3_NGR1_NAM8_like"/>
    <property type="match status" value="1"/>
</dbReference>
<keyword evidence="5 10" id="KW-0694">RNA-binding</keyword>
<evidence type="ECO:0000256" key="6">
    <source>
        <dbReference type="ARBA" id="ARBA00023242"/>
    </source>
</evidence>
<evidence type="ECO:0000259" key="12">
    <source>
        <dbReference type="PROSITE" id="PS50102"/>
    </source>
</evidence>
<feature type="domain" description="RRM" evidence="12">
    <location>
        <begin position="219"/>
        <end position="298"/>
    </location>
</feature>
<keyword evidence="6" id="KW-0539">Nucleus</keyword>
<feature type="compositionally biased region" description="Pro residues" evidence="11">
    <location>
        <begin position="81"/>
        <end position="90"/>
    </location>
</feature>
<evidence type="ECO:0000313" key="14">
    <source>
        <dbReference type="Proteomes" id="UP000825935"/>
    </source>
</evidence>
<dbReference type="GO" id="GO:0006397">
    <property type="term" value="P:mRNA processing"/>
    <property type="evidence" value="ECO:0007669"/>
    <property type="project" value="UniProtKB-KW"/>
</dbReference>
<dbReference type="SMART" id="SM00360">
    <property type="entry name" value="RRM"/>
    <property type="match status" value="3"/>
</dbReference>
<dbReference type="EMBL" id="CM035438">
    <property type="protein sequence ID" value="KAH7285023.1"/>
    <property type="molecule type" value="Genomic_DNA"/>
</dbReference>
<comment type="caution">
    <text evidence="13">The sequence shown here is derived from an EMBL/GenBank/DDBJ whole genome shotgun (WGS) entry which is preliminary data.</text>
</comment>
<feature type="compositionally biased region" description="Pro residues" evidence="11">
    <location>
        <begin position="30"/>
        <end position="51"/>
    </location>
</feature>
<name>A0A8T2QNQ4_CERRI</name>
<comment type="subunit">
    <text evidence="9">Interacts with the poly(A) tail of mRNA in nucleus.</text>
</comment>
<sequence length="473" mass="52691">MMPGAGPPQPQMEQHQQMQPHQQFQQHQQPPWPPMQPQFTPLQPPFQPQPQQPQLQSQPMPQPTPQTMDQQLAPQQQPLPQQQPPWPPMQPQFAPQPDFSQVQMQSQYSAPRSVASEPSETSPDEIKSLWVGDLLFWMDESYLYNCFVHTGEVSSVKVIRNKVTSASEGYGFVEFYSHAAAERALQMYNGTLMPQTEQCFRMNWAAFGMGERRSEGTDLSIFVGDLAPDVNDLMLQETFKSHYPSVKSAKVVVDLVTNRSKGYGFVRFGDENERARAMTEMNGVYCSSRPMRINVATSKKSLGSSHQLNPKASVSYSNMAYGSMPAQGVSSDNDTSNTTVFVGGLDPNVKDQDLRQIFGQYGDLLSVKIPVGKGCGFVQFVHRASAEEAIQKLHGTMIGQQHVRLSWGRSPVNKLAQTGAWGQAQPDSTTQWNQGYGSYGQGYEGYGYNAVPQDANAYGYTYPGYGNYPQQAS</sequence>
<evidence type="ECO:0000256" key="4">
    <source>
        <dbReference type="ARBA" id="ARBA00022737"/>
    </source>
</evidence>
<feature type="compositionally biased region" description="Low complexity" evidence="11">
    <location>
        <begin position="11"/>
        <end position="29"/>
    </location>
</feature>
<feature type="region of interest" description="Disordered" evidence="11">
    <location>
        <begin position="1"/>
        <end position="124"/>
    </location>
</feature>
<dbReference type="Gene3D" id="3.30.70.330">
    <property type="match status" value="3"/>
</dbReference>
<dbReference type="Proteomes" id="UP000825935">
    <property type="component" value="Chromosome 33"/>
</dbReference>
<dbReference type="InterPro" id="IPR050825">
    <property type="entry name" value="RBM42_RBP45_47-like"/>
</dbReference>
<dbReference type="GO" id="GO:0005829">
    <property type="term" value="C:cytosol"/>
    <property type="evidence" value="ECO:0007669"/>
    <property type="project" value="TreeGrafter"/>
</dbReference>